<dbReference type="InterPro" id="IPR002110">
    <property type="entry name" value="Ankyrin_rpt"/>
</dbReference>
<feature type="repeat" description="ANK" evidence="3">
    <location>
        <begin position="8"/>
        <end position="32"/>
    </location>
</feature>
<dbReference type="RefSeq" id="WP_289268025.1">
    <property type="nucleotide sequence ID" value="NZ_OX365700.1"/>
</dbReference>
<dbReference type="KEGG" id="nti:DNFV4_01496"/>
<dbReference type="GO" id="GO:0004842">
    <property type="term" value="F:ubiquitin-protein transferase activity"/>
    <property type="evidence" value="ECO:0007669"/>
    <property type="project" value="TreeGrafter"/>
</dbReference>
<sequence length="128" mass="13688">MDLFWEDAIKRGDVEVVRDLLLRGIDVDAKDRYGQTGLMLAAHAGHRQLVETLVAHRANLNVTAKYGLSALMLSIMAGQEDIARLLAKAGADLSLRGTGAPGFANQTAADLAAARGLRELAVELKPKP</sequence>
<feature type="repeat" description="ANK" evidence="3">
    <location>
        <begin position="66"/>
        <end position="98"/>
    </location>
</feature>
<accession>A0AA86MXV2</accession>
<organism evidence="4 5">
    <name type="scientific">Nitrospira tepida</name>
    <dbReference type="NCBI Taxonomy" id="2973512"/>
    <lineage>
        <taxon>Bacteria</taxon>
        <taxon>Pseudomonadati</taxon>
        <taxon>Nitrospirota</taxon>
        <taxon>Nitrospiria</taxon>
        <taxon>Nitrospirales</taxon>
        <taxon>Nitrospiraceae</taxon>
        <taxon>Nitrospira</taxon>
    </lineage>
</organism>
<dbReference type="PANTHER" id="PTHR24171:SF8">
    <property type="entry name" value="BRCA1-ASSOCIATED RING DOMAIN PROTEIN 1"/>
    <property type="match status" value="1"/>
</dbReference>
<dbReference type="PROSITE" id="PS50088">
    <property type="entry name" value="ANK_REPEAT"/>
    <property type="match status" value="3"/>
</dbReference>
<keyword evidence="1" id="KW-0677">Repeat</keyword>
<dbReference type="SMART" id="SM00248">
    <property type="entry name" value="ANK"/>
    <property type="match status" value="2"/>
</dbReference>
<protein>
    <submittedName>
        <fullName evidence="4">Ankyrin repeat domain-containing protein</fullName>
    </submittedName>
</protein>
<dbReference type="GO" id="GO:0085020">
    <property type="term" value="P:protein K6-linked ubiquitination"/>
    <property type="evidence" value="ECO:0007669"/>
    <property type="project" value="TreeGrafter"/>
</dbReference>
<reference evidence="4" key="1">
    <citation type="submission" date="2022-10" db="EMBL/GenBank/DDBJ databases">
        <authorList>
            <person name="Koch H."/>
        </authorList>
    </citation>
    <scope>NUCLEOTIDE SEQUENCE</scope>
    <source>
        <strain evidence="4">DNF</strain>
    </source>
</reference>
<dbReference type="InterPro" id="IPR036770">
    <property type="entry name" value="Ankyrin_rpt-contain_sf"/>
</dbReference>
<dbReference type="PANTHER" id="PTHR24171">
    <property type="entry name" value="ANKYRIN REPEAT DOMAIN-CONTAINING PROTEIN 39-RELATED"/>
    <property type="match status" value="1"/>
</dbReference>
<keyword evidence="5" id="KW-1185">Reference proteome</keyword>
<evidence type="ECO:0000256" key="1">
    <source>
        <dbReference type="ARBA" id="ARBA00022737"/>
    </source>
</evidence>
<evidence type="ECO:0000256" key="3">
    <source>
        <dbReference type="PROSITE-ProRule" id="PRU00023"/>
    </source>
</evidence>
<evidence type="ECO:0000256" key="2">
    <source>
        <dbReference type="ARBA" id="ARBA00023043"/>
    </source>
</evidence>
<dbReference type="PROSITE" id="PS50297">
    <property type="entry name" value="ANK_REP_REGION"/>
    <property type="match status" value="2"/>
</dbReference>
<dbReference type="Pfam" id="PF12796">
    <property type="entry name" value="Ank_2"/>
    <property type="match status" value="1"/>
</dbReference>
<proteinExistence type="predicted"/>
<dbReference type="EMBL" id="OX365700">
    <property type="protein sequence ID" value="CAI4031065.1"/>
    <property type="molecule type" value="Genomic_DNA"/>
</dbReference>
<keyword evidence="2 3" id="KW-0040">ANK repeat</keyword>
<evidence type="ECO:0000313" key="4">
    <source>
        <dbReference type="EMBL" id="CAI4031065.1"/>
    </source>
</evidence>
<feature type="repeat" description="ANK" evidence="3">
    <location>
        <begin position="33"/>
        <end position="65"/>
    </location>
</feature>
<dbReference type="Gene3D" id="1.25.40.20">
    <property type="entry name" value="Ankyrin repeat-containing domain"/>
    <property type="match status" value="1"/>
</dbReference>
<dbReference type="Proteomes" id="UP001179121">
    <property type="component" value="Chromosome"/>
</dbReference>
<name>A0AA86MXV2_9BACT</name>
<dbReference type="AlphaFoldDB" id="A0AA86MXV2"/>
<gene>
    <name evidence="4" type="ORF">DNFV4_01496</name>
</gene>
<dbReference type="SUPFAM" id="SSF48403">
    <property type="entry name" value="Ankyrin repeat"/>
    <property type="match status" value="1"/>
</dbReference>
<evidence type="ECO:0000313" key="5">
    <source>
        <dbReference type="Proteomes" id="UP001179121"/>
    </source>
</evidence>